<organism evidence="6 7">
    <name type="scientific">Hungatella hathewayi WAL-18680</name>
    <dbReference type="NCBI Taxonomy" id="742737"/>
    <lineage>
        <taxon>Bacteria</taxon>
        <taxon>Bacillati</taxon>
        <taxon>Bacillota</taxon>
        <taxon>Clostridia</taxon>
        <taxon>Lachnospirales</taxon>
        <taxon>Lachnospiraceae</taxon>
        <taxon>Hungatella</taxon>
    </lineage>
</organism>
<keyword evidence="1" id="KW-0805">Transcription regulation</keyword>
<dbReference type="InterPro" id="IPR036390">
    <property type="entry name" value="WH_DNA-bd_sf"/>
</dbReference>
<dbReference type="PROSITE" id="PS50995">
    <property type="entry name" value="HTH_MARR_2"/>
    <property type="match status" value="1"/>
</dbReference>
<evidence type="ECO:0000256" key="4">
    <source>
        <dbReference type="SAM" id="Coils"/>
    </source>
</evidence>
<dbReference type="Proteomes" id="UP000005384">
    <property type="component" value="Unassembled WGS sequence"/>
</dbReference>
<evidence type="ECO:0000313" key="7">
    <source>
        <dbReference type="Proteomes" id="UP000005384"/>
    </source>
</evidence>
<protein>
    <recommendedName>
        <fullName evidence="5">HTH marR-type domain-containing protein</fullName>
    </recommendedName>
</protein>
<proteinExistence type="predicted"/>
<keyword evidence="2" id="KW-0238">DNA-binding</keyword>
<dbReference type="HOGENOM" id="CLU_083287_25_1_9"/>
<dbReference type="SUPFAM" id="SSF46785">
    <property type="entry name" value="Winged helix' DNA-binding domain"/>
    <property type="match status" value="1"/>
</dbReference>
<comment type="caution">
    <text evidence="6">The sequence shown here is derived from an EMBL/GenBank/DDBJ whole genome shotgun (WGS) entry which is preliminary data.</text>
</comment>
<evidence type="ECO:0000313" key="6">
    <source>
        <dbReference type="EMBL" id="EHI57131.1"/>
    </source>
</evidence>
<accession>G5ING0</accession>
<dbReference type="Pfam" id="PF12802">
    <property type="entry name" value="MarR_2"/>
    <property type="match status" value="1"/>
</dbReference>
<evidence type="ECO:0000256" key="1">
    <source>
        <dbReference type="ARBA" id="ARBA00023015"/>
    </source>
</evidence>
<dbReference type="RefSeq" id="WP_006783026.1">
    <property type="nucleotide sequence ID" value="NZ_CP040506.1"/>
</dbReference>
<keyword evidence="3" id="KW-0804">Transcription</keyword>
<dbReference type="PANTHER" id="PTHR42756">
    <property type="entry name" value="TRANSCRIPTIONAL REGULATOR, MARR"/>
    <property type="match status" value="1"/>
</dbReference>
<evidence type="ECO:0000256" key="2">
    <source>
        <dbReference type="ARBA" id="ARBA00023125"/>
    </source>
</evidence>
<dbReference type="Gene3D" id="1.10.10.10">
    <property type="entry name" value="Winged helix-like DNA-binding domain superfamily/Winged helix DNA-binding domain"/>
    <property type="match status" value="1"/>
</dbReference>
<dbReference type="GO" id="GO:0003677">
    <property type="term" value="F:DNA binding"/>
    <property type="evidence" value="ECO:0007669"/>
    <property type="project" value="UniProtKB-KW"/>
</dbReference>
<dbReference type="PANTHER" id="PTHR42756:SF1">
    <property type="entry name" value="TRANSCRIPTIONAL REPRESSOR OF EMRAB OPERON"/>
    <property type="match status" value="1"/>
</dbReference>
<dbReference type="AlphaFoldDB" id="G5ING0"/>
<dbReference type="GO" id="GO:0003700">
    <property type="term" value="F:DNA-binding transcription factor activity"/>
    <property type="evidence" value="ECO:0007669"/>
    <property type="project" value="InterPro"/>
</dbReference>
<evidence type="ECO:0000256" key="3">
    <source>
        <dbReference type="ARBA" id="ARBA00023163"/>
    </source>
</evidence>
<keyword evidence="7" id="KW-1185">Reference proteome</keyword>
<dbReference type="EMBL" id="ADLN01000127">
    <property type="protein sequence ID" value="EHI57131.1"/>
    <property type="molecule type" value="Genomic_DNA"/>
</dbReference>
<dbReference type="SMART" id="SM00347">
    <property type="entry name" value="HTH_MARR"/>
    <property type="match status" value="1"/>
</dbReference>
<sequence>MTTEFLTCISLTRRLYDQLLEPVCEHYGITRMELDILLFLHNHPGHDTATDIIKIRHLTKSHVSSSIKTLEEQGYLEKFYQGSNGKTIHLKVTDKAAEILAGGLKAQKAFSNLVFQNFSDEQIANMEKNLKRLTDNVQTALAGGKKHGL</sequence>
<gene>
    <name evidence="6" type="ORF">HMPREF9473_05038</name>
</gene>
<feature type="coiled-coil region" evidence="4">
    <location>
        <begin position="116"/>
        <end position="143"/>
    </location>
</feature>
<dbReference type="InterPro" id="IPR036388">
    <property type="entry name" value="WH-like_DNA-bd_sf"/>
</dbReference>
<name>G5ING0_9FIRM</name>
<reference evidence="6 7" key="1">
    <citation type="submission" date="2011-08" db="EMBL/GenBank/DDBJ databases">
        <title>The Genome Sequence of Clostridium hathewayi WAL-18680.</title>
        <authorList>
            <consortium name="The Broad Institute Genome Sequencing Platform"/>
            <person name="Earl A."/>
            <person name="Ward D."/>
            <person name="Feldgarden M."/>
            <person name="Gevers D."/>
            <person name="Finegold S.M."/>
            <person name="Summanen P.H."/>
            <person name="Molitoris D.R."/>
            <person name="Song M."/>
            <person name="Daigneault M."/>
            <person name="Allen-Vercoe E."/>
            <person name="Young S.K."/>
            <person name="Zeng Q."/>
            <person name="Gargeya S."/>
            <person name="Fitzgerald M."/>
            <person name="Haas B."/>
            <person name="Abouelleil A."/>
            <person name="Alvarado L."/>
            <person name="Arachchi H.M."/>
            <person name="Berlin A."/>
            <person name="Brown A."/>
            <person name="Chapman S.B."/>
            <person name="Chen Z."/>
            <person name="Dunbar C."/>
            <person name="Freedman E."/>
            <person name="Gearin G."/>
            <person name="Gellesch M."/>
            <person name="Goldberg J."/>
            <person name="Griggs A."/>
            <person name="Gujja S."/>
            <person name="Heiman D."/>
            <person name="Howarth C."/>
            <person name="Larson L."/>
            <person name="Lui A."/>
            <person name="MacDonald P.J.P."/>
            <person name="Montmayeur A."/>
            <person name="Murphy C."/>
            <person name="Neiman D."/>
            <person name="Pearson M."/>
            <person name="Priest M."/>
            <person name="Roberts A."/>
            <person name="Saif S."/>
            <person name="Shea T."/>
            <person name="Shenoy N."/>
            <person name="Sisk P."/>
            <person name="Stolte C."/>
            <person name="Sykes S."/>
            <person name="Wortman J."/>
            <person name="Nusbaum C."/>
            <person name="Birren B."/>
        </authorList>
    </citation>
    <scope>NUCLEOTIDE SEQUENCE [LARGE SCALE GENOMIC DNA]</scope>
    <source>
        <strain evidence="6 7">WAL-18680</strain>
    </source>
</reference>
<keyword evidence="4" id="KW-0175">Coiled coil</keyword>
<feature type="domain" description="HTH marR-type" evidence="5">
    <location>
        <begin position="2"/>
        <end position="135"/>
    </location>
</feature>
<dbReference type="PATRIC" id="fig|742737.3.peg.5030"/>
<evidence type="ECO:0000259" key="5">
    <source>
        <dbReference type="PROSITE" id="PS50995"/>
    </source>
</evidence>
<dbReference type="OrthoDB" id="9795441at2"/>
<dbReference type="InterPro" id="IPR000835">
    <property type="entry name" value="HTH_MarR-typ"/>
</dbReference>